<organism evidence="2 3">
    <name type="scientific">Plakobranchus ocellatus</name>
    <dbReference type="NCBI Taxonomy" id="259542"/>
    <lineage>
        <taxon>Eukaryota</taxon>
        <taxon>Metazoa</taxon>
        <taxon>Spiralia</taxon>
        <taxon>Lophotrochozoa</taxon>
        <taxon>Mollusca</taxon>
        <taxon>Gastropoda</taxon>
        <taxon>Heterobranchia</taxon>
        <taxon>Euthyneura</taxon>
        <taxon>Panpulmonata</taxon>
        <taxon>Sacoglossa</taxon>
        <taxon>Placobranchoidea</taxon>
        <taxon>Plakobranchidae</taxon>
        <taxon>Plakobranchus</taxon>
    </lineage>
</organism>
<name>A0AAV3YIK5_9GAST</name>
<accession>A0AAV3YIK5</accession>
<feature type="region of interest" description="Disordered" evidence="1">
    <location>
        <begin position="1"/>
        <end position="23"/>
    </location>
</feature>
<reference evidence="2 3" key="1">
    <citation type="journal article" date="2021" name="Elife">
        <title>Chloroplast acquisition without the gene transfer in kleptoplastic sea slugs, Plakobranchus ocellatus.</title>
        <authorList>
            <person name="Maeda T."/>
            <person name="Takahashi S."/>
            <person name="Yoshida T."/>
            <person name="Shimamura S."/>
            <person name="Takaki Y."/>
            <person name="Nagai Y."/>
            <person name="Toyoda A."/>
            <person name="Suzuki Y."/>
            <person name="Arimoto A."/>
            <person name="Ishii H."/>
            <person name="Satoh N."/>
            <person name="Nishiyama T."/>
            <person name="Hasebe M."/>
            <person name="Maruyama T."/>
            <person name="Minagawa J."/>
            <person name="Obokata J."/>
            <person name="Shigenobu S."/>
        </authorList>
    </citation>
    <scope>NUCLEOTIDE SEQUENCE [LARGE SCALE GENOMIC DNA]</scope>
</reference>
<dbReference type="AlphaFoldDB" id="A0AAV3YIK5"/>
<evidence type="ECO:0000313" key="3">
    <source>
        <dbReference type="Proteomes" id="UP000735302"/>
    </source>
</evidence>
<evidence type="ECO:0000256" key="1">
    <source>
        <dbReference type="SAM" id="MobiDB-lite"/>
    </source>
</evidence>
<proteinExistence type="predicted"/>
<dbReference type="Proteomes" id="UP000735302">
    <property type="component" value="Unassembled WGS sequence"/>
</dbReference>
<sequence length="83" mass="9013">MGEQDAGAQSQSERAVCLRSGTGTQSTQELSEWLRRLAGISEAVEGGSHVGCQHEGRTCWHPRLRSNCLSHESESSQVLCGDR</sequence>
<keyword evidence="3" id="KW-1185">Reference proteome</keyword>
<protein>
    <submittedName>
        <fullName evidence="2">Uncharacterized protein</fullName>
    </submittedName>
</protein>
<comment type="caution">
    <text evidence="2">The sequence shown here is derived from an EMBL/GenBank/DDBJ whole genome shotgun (WGS) entry which is preliminary data.</text>
</comment>
<dbReference type="EMBL" id="BLXT01001660">
    <property type="protein sequence ID" value="GFN87095.1"/>
    <property type="molecule type" value="Genomic_DNA"/>
</dbReference>
<evidence type="ECO:0000313" key="2">
    <source>
        <dbReference type="EMBL" id="GFN87095.1"/>
    </source>
</evidence>
<gene>
    <name evidence="2" type="ORF">PoB_001360100</name>
</gene>